<feature type="transmembrane region" description="Helical" evidence="1">
    <location>
        <begin position="92"/>
        <end position="112"/>
    </location>
</feature>
<name>A0A0C5V9Z1_9GAMM</name>
<keyword evidence="1" id="KW-1133">Transmembrane helix</keyword>
<keyword evidence="1" id="KW-0812">Transmembrane</keyword>
<evidence type="ECO:0000313" key="2">
    <source>
        <dbReference type="EMBL" id="AJQ96170.1"/>
    </source>
</evidence>
<gene>
    <name evidence="2" type="ORF">YC6258_04134</name>
</gene>
<evidence type="ECO:0000313" key="3">
    <source>
        <dbReference type="Proteomes" id="UP000032266"/>
    </source>
</evidence>
<feature type="transmembrane region" description="Helical" evidence="1">
    <location>
        <begin position="6"/>
        <end position="25"/>
    </location>
</feature>
<accession>A0A0C5V9Z1</accession>
<dbReference type="Proteomes" id="UP000032266">
    <property type="component" value="Chromosome"/>
</dbReference>
<dbReference type="HOGENOM" id="CLU_1957771_0_0_6"/>
<dbReference type="RefSeq" id="WP_044618242.1">
    <property type="nucleotide sequence ID" value="NZ_CP007142.1"/>
</dbReference>
<protein>
    <submittedName>
        <fullName evidence="2">Uncharacterized protein</fullName>
    </submittedName>
</protein>
<feature type="transmembrane region" description="Helical" evidence="1">
    <location>
        <begin position="37"/>
        <end position="55"/>
    </location>
</feature>
<dbReference type="STRING" id="1445510.YC6258_04134"/>
<dbReference type="EMBL" id="CP007142">
    <property type="protein sequence ID" value="AJQ96170.1"/>
    <property type="molecule type" value="Genomic_DNA"/>
</dbReference>
<dbReference type="KEGG" id="gsn:YC6258_04134"/>
<organism evidence="2 3">
    <name type="scientific">Gynuella sunshinyii YC6258</name>
    <dbReference type="NCBI Taxonomy" id="1445510"/>
    <lineage>
        <taxon>Bacteria</taxon>
        <taxon>Pseudomonadati</taxon>
        <taxon>Pseudomonadota</taxon>
        <taxon>Gammaproteobacteria</taxon>
        <taxon>Oceanospirillales</taxon>
        <taxon>Saccharospirillaceae</taxon>
        <taxon>Gynuella</taxon>
    </lineage>
</organism>
<reference evidence="2 3" key="1">
    <citation type="submission" date="2014-01" db="EMBL/GenBank/DDBJ databases">
        <title>Full genme sequencing of cellulolytic bacterium Gynuella sunshinyii YC6258T gen. nov., sp. nov.</title>
        <authorList>
            <person name="Khan H."/>
            <person name="Chung E.J."/>
            <person name="Chung Y.R."/>
        </authorList>
    </citation>
    <scope>NUCLEOTIDE SEQUENCE [LARGE SCALE GENOMIC DNA]</scope>
    <source>
        <strain evidence="2 3">YC6258</strain>
    </source>
</reference>
<dbReference type="AlphaFoldDB" id="A0A0C5V9Z1"/>
<keyword evidence="3" id="KW-1185">Reference proteome</keyword>
<sequence>MIDVQSYMVAWLIYIVAGLVFMLAASRILRGIKPIELKGIVFGWIAVIIFVPYRGHEPAQFIAPAILVAAFDFLDGLDKGLDNALTLVLERMQISILAFILVTIAGVAALIIRMSRRKLQVPDSTEHSSAE</sequence>
<evidence type="ECO:0000256" key="1">
    <source>
        <dbReference type="SAM" id="Phobius"/>
    </source>
</evidence>
<proteinExistence type="predicted"/>
<keyword evidence="1" id="KW-0472">Membrane</keyword>